<geneLocation type="plasmid" evidence="1">
    <name>pMM1L5</name>
</geneLocation>
<proteinExistence type="predicted"/>
<organism evidence="1">
    <name type="scientific">Morganella morganii</name>
    <name type="common">Proteus morganii</name>
    <dbReference type="NCBI Taxonomy" id="582"/>
    <lineage>
        <taxon>Bacteria</taxon>
        <taxon>Pseudomonadati</taxon>
        <taxon>Pseudomonadota</taxon>
        <taxon>Gammaproteobacteria</taxon>
        <taxon>Enterobacterales</taxon>
        <taxon>Morganellaceae</taxon>
        <taxon>Morganella</taxon>
    </lineage>
</organism>
<dbReference type="RefSeq" id="WP_152902668.1">
    <property type="nucleotide sequence ID" value="NZ_CBCYIR010000028.1"/>
</dbReference>
<dbReference type="AlphaFoldDB" id="A0A514C8P9"/>
<keyword evidence="1" id="KW-0614">Plasmid</keyword>
<name>A0A514C8P9_MORMO</name>
<dbReference type="EMBL" id="MK851048">
    <property type="protein sequence ID" value="QDH76080.1"/>
    <property type="molecule type" value="Genomic_DNA"/>
</dbReference>
<accession>A0A514C8P9</accession>
<protein>
    <submittedName>
        <fullName evidence="1">Uncharacterized protein</fullName>
    </submittedName>
</protein>
<evidence type="ECO:0000313" key="1">
    <source>
        <dbReference type="EMBL" id="QDH76080.1"/>
    </source>
</evidence>
<reference evidence="1" key="1">
    <citation type="submission" date="2019-04" db="EMBL/GenBank/DDBJ databases">
        <authorList>
            <person name="Hu G."/>
            <person name="Luo X."/>
        </authorList>
    </citation>
    <scope>NUCLEOTIDE SEQUENCE</scope>
    <source>
        <strain evidence="1">MM1L5</strain>
        <plasmid evidence="1">pMM1L5</plasmid>
    </source>
</reference>
<sequence>MKANGLLSSQPSQGRRFKISCFIVNNKTASSIVTALVEMNHIHVSEAQTFLSLMMMINTLSVNARYSENQSTPEHIFEIQQNDFYEENGDVNYPAMMQMITNIAFFKYQSCEFEEFESTLVFITLQKLQDEILDEFKIWCVQSGFETWESVRDKPYYNLPFGDKCSWGLND</sequence>